<organism evidence="1 2">
    <name type="scientific">Roseisolibacter agri</name>
    <dbReference type="NCBI Taxonomy" id="2014610"/>
    <lineage>
        <taxon>Bacteria</taxon>
        <taxon>Pseudomonadati</taxon>
        <taxon>Gemmatimonadota</taxon>
        <taxon>Gemmatimonadia</taxon>
        <taxon>Gemmatimonadales</taxon>
        <taxon>Gemmatimonadaceae</taxon>
        <taxon>Roseisolibacter</taxon>
    </lineage>
</organism>
<proteinExistence type="predicted"/>
<dbReference type="EMBL" id="BRXS01000004">
    <property type="protein sequence ID" value="GLC26349.1"/>
    <property type="molecule type" value="Genomic_DNA"/>
</dbReference>
<evidence type="ECO:0000313" key="1">
    <source>
        <dbReference type="EMBL" id="GLC26349.1"/>
    </source>
</evidence>
<evidence type="ECO:0000313" key="2">
    <source>
        <dbReference type="Proteomes" id="UP001161325"/>
    </source>
</evidence>
<comment type="caution">
    <text evidence="1">The sequence shown here is derived from an EMBL/GenBank/DDBJ whole genome shotgun (WGS) entry which is preliminary data.</text>
</comment>
<dbReference type="Proteomes" id="UP001161325">
    <property type="component" value="Unassembled WGS sequence"/>
</dbReference>
<keyword evidence="2" id="KW-1185">Reference proteome</keyword>
<reference evidence="1" key="1">
    <citation type="submission" date="2022-08" db="EMBL/GenBank/DDBJ databases">
        <title>Draft genome sequencing of Roseisolibacter agri AW1220.</title>
        <authorList>
            <person name="Tobiishi Y."/>
            <person name="Tonouchi A."/>
        </authorList>
    </citation>
    <scope>NUCLEOTIDE SEQUENCE</scope>
    <source>
        <strain evidence="1">AW1220</strain>
    </source>
</reference>
<accession>A0AA37Q4U0</accession>
<dbReference type="AlphaFoldDB" id="A0AA37Q4U0"/>
<gene>
    <name evidence="1" type="ORF">rosag_28620</name>
</gene>
<protein>
    <submittedName>
        <fullName evidence="1">Uncharacterized protein</fullName>
    </submittedName>
</protein>
<name>A0AA37Q4U0_9BACT</name>
<dbReference type="RefSeq" id="WP_284350804.1">
    <property type="nucleotide sequence ID" value="NZ_BRXS01000004.1"/>
</dbReference>
<sequence length="265" mass="30402">MGRSLQSHGRQSKVYVPVLRWIFKKYYRRGKQSIEFTMQDIREACDDLGIEAANPADVVYRMKSRTKIPPEIEELGFRILRPVARGKYLLEVGESTLIDYPDCDVEEIIDRTPAPVRRMLGVEFGDIDEQGLLSVIRYNDLISRFLGQRAFHFKGHVRKSVEGVGQAEVDDVHVSTPLDADEPITVVPVEAKAKDEPTNRAQIAMQILYARTSFPGHPVRPLTIKLFADGVILFMEFEDETNPRELRVIRSTRYRLVEPDRSSRE</sequence>